<proteinExistence type="predicted"/>
<feature type="region of interest" description="Disordered" evidence="1">
    <location>
        <begin position="70"/>
        <end position="89"/>
    </location>
</feature>
<dbReference type="PANTHER" id="PTHR31110">
    <property type="entry name" value="PESTICIDAL CRYSTAL CRY8BA PROTEIN"/>
    <property type="match status" value="1"/>
</dbReference>
<feature type="region of interest" description="Disordered" evidence="1">
    <location>
        <begin position="256"/>
        <end position="280"/>
    </location>
</feature>
<organism evidence="2 3">
    <name type="scientific">Carnegiea gigantea</name>
    <dbReference type="NCBI Taxonomy" id="171969"/>
    <lineage>
        <taxon>Eukaryota</taxon>
        <taxon>Viridiplantae</taxon>
        <taxon>Streptophyta</taxon>
        <taxon>Embryophyta</taxon>
        <taxon>Tracheophyta</taxon>
        <taxon>Spermatophyta</taxon>
        <taxon>Magnoliopsida</taxon>
        <taxon>eudicotyledons</taxon>
        <taxon>Gunneridae</taxon>
        <taxon>Pentapetalae</taxon>
        <taxon>Caryophyllales</taxon>
        <taxon>Cactineae</taxon>
        <taxon>Cactaceae</taxon>
        <taxon>Cactoideae</taxon>
        <taxon>Echinocereeae</taxon>
        <taxon>Carnegiea</taxon>
    </lineage>
</organism>
<feature type="compositionally biased region" description="Polar residues" evidence="1">
    <location>
        <begin position="76"/>
        <end position="87"/>
    </location>
</feature>
<protein>
    <recommendedName>
        <fullName evidence="4">Pesticidal crystal cry8Ba protein</fullName>
    </recommendedName>
</protein>
<dbReference type="OrthoDB" id="1896158at2759"/>
<feature type="region of interest" description="Disordered" evidence="1">
    <location>
        <begin position="170"/>
        <end position="241"/>
    </location>
</feature>
<feature type="compositionally biased region" description="Polar residues" evidence="1">
    <location>
        <begin position="267"/>
        <end position="280"/>
    </location>
</feature>
<dbReference type="Proteomes" id="UP001153076">
    <property type="component" value="Unassembled WGS sequence"/>
</dbReference>
<evidence type="ECO:0008006" key="4">
    <source>
        <dbReference type="Google" id="ProtNLM"/>
    </source>
</evidence>
<name>A0A9Q1KLF7_9CARY</name>
<dbReference type="AlphaFoldDB" id="A0A9Q1KLF7"/>
<reference evidence="2" key="1">
    <citation type="submission" date="2022-04" db="EMBL/GenBank/DDBJ databases">
        <title>Carnegiea gigantea Genome sequencing and assembly v2.</title>
        <authorList>
            <person name="Copetti D."/>
            <person name="Sanderson M.J."/>
            <person name="Burquez A."/>
            <person name="Wojciechowski M.F."/>
        </authorList>
    </citation>
    <scope>NUCLEOTIDE SEQUENCE</scope>
    <source>
        <strain evidence="2">SGP5-SGP5p</strain>
        <tissue evidence="2">Aerial part</tissue>
    </source>
</reference>
<feature type="region of interest" description="Disordered" evidence="1">
    <location>
        <begin position="97"/>
        <end position="133"/>
    </location>
</feature>
<accession>A0A9Q1KLF7</accession>
<sequence>MFTEGLDNSALKWVREGSVHSDNKGAPFSVLNERTRIDPILNNVNGSSRGFGLPPPGKFRSGHLAIPVSGVITGDETGSGSDNGITSESEEDVVYGGRYSLDSSPQDDRVPSPRAVNYGYSNSRPLPPSRMSYSSDYMSSDVYSSVELRGRRVGPQGDRLVQGNVRYQVGQNGYAEDESVDSESSSEFSSNQVASNVRGATHSQATASEDCGASATSRMNVVKEDSETPSAPPACSSGNKAGQTLVGAQKEISVDSCGSLNKHGPSAPNSISPGANQVESTGARISDLPARGTTGGDSAGSSGSHAARLPTFHASNQGPWHSVLAYDACVRLCLNAWARGCMEAPIFLENECALLRNAFGLQQILLQSEEEILAKRGSEVAVEGAPQKPKKIIGKMKVQVRKVRMGVVDAPTGCSFTSLKVPVINIESARLQLSKVGRSVVSGWQALQRVRFVLHKPADGSLSRKSLAYVQASTQYIKQVSGLLKVGVTTLRNNSSSYEAVQDGLGDDLIVEVLDSKGKNCGRVLAQVATIADDPNDKLRWWSIFCEPEHELVGKIQLYINFSTSADETSHPKCGSVAETVAYDLVLEVAMKNRILGEVEDQIEQILALVFENYKSLDESLPSGIVDVFQPATGCAAPALEPSVKLYSLLHDILSAEAQNKLCRHFQAAAKKRSKRHLAETDEFVNNNGEGCLADHVTISTAYQKMKSLCLSMSNEVSTDIEIHNQHILPRHVYFLVSGLGFLVAKVIRFVDLPNLSASIYSVELCNRIREFLIACPPPGPSPPVAELVIATADFQRDLVSWNINPIKGGVDAKELFHLYIVVWIQDKRLALLERCKLDKVKWSGVRTQHSTTPFVDEMYDRLKESLKEYEVIICRWPEYSFALENAVADIEKAIVEALDRQYSDVLAPLKENLAPKKFGFKYVQKLTKRSPPPYVVPDELGIVLNSMKRMLDVLRPKIEMQFKSWGSCIPDVSGRIPGERLSEVTVMLRAKFRNFLQALVEKLVENDVLSFLENRKENKSWYKGSRIAVSVLDDTFASQMQQLLGNALQEKDIEPPRSVMEVRSMLCKDGQNPKNNTFYY</sequence>
<evidence type="ECO:0000256" key="1">
    <source>
        <dbReference type="SAM" id="MobiDB-lite"/>
    </source>
</evidence>
<comment type="caution">
    <text evidence="2">The sequence shown here is derived from an EMBL/GenBank/DDBJ whole genome shotgun (WGS) entry which is preliminary data.</text>
</comment>
<feature type="region of interest" description="Disordered" evidence="1">
    <location>
        <begin position="286"/>
        <end position="305"/>
    </location>
</feature>
<keyword evidence="3" id="KW-1185">Reference proteome</keyword>
<evidence type="ECO:0000313" key="3">
    <source>
        <dbReference type="Proteomes" id="UP001153076"/>
    </source>
</evidence>
<evidence type="ECO:0000313" key="2">
    <source>
        <dbReference type="EMBL" id="KAJ8445090.1"/>
    </source>
</evidence>
<dbReference type="EMBL" id="JAKOGI010000080">
    <property type="protein sequence ID" value="KAJ8445090.1"/>
    <property type="molecule type" value="Genomic_DNA"/>
</dbReference>
<dbReference type="PANTHER" id="PTHR31110:SF2">
    <property type="entry name" value="PESTICIDAL CRYSTAL CRY8BA PROTEIN"/>
    <property type="match status" value="1"/>
</dbReference>
<gene>
    <name evidence="2" type="ORF">Cgig2_029462</name>
</gene>